<dbReference type="NCBIfam" id="TIGR03083">
    <property type="entry name" value="maleylpyruvate isomerase family mycothiol-dependent enzyme"/>
    <property type="match status" value="1"/>
</dbReference>
<organism evidence="1 2">
    <name type="scientific">Ammonicoccus fulvus</name>
    <dbReference type="NCBI Taxonomy" id="3138240"/>
    <lineage>
        <taxon>Bacteria</taxon>
        <taxon>Bacillati</taxon>
        <taxon>Actinomycetota</taxon>
        <taxon>Actinomycetes</taxon>
        <taxon>Propionibacteriales</taxon>
        <taxon>Propionibacteriaceae</taxon>
        <taxon>Ammonicoccus</taxon>
    </lineage>
</organism>
<dbReference type="Proteomes" id="UP001442841">
    <property type="component" value="Chromosome"/>
</dbReference>
<sequence length="189" mass="19890">MSELTESTPSQRHRSVAATFATLIDGTTDWSVPTPVAEWQAGDIVDHLLTWPREMLGAHGVALPEAGDDRAASFRAQTAAIQDMLDNPEMAGEILCLGQMGDQPLAAVIDGFYSGDVFMHSWDLAKATGQEVELDHDSAAAMAAGLASMGPALQASGQFGPPVPVADDAGPVERLMGVIGRDPQWQPPA</sequence>
<keyword evidence="2" id="KW-1185">Reference proteome</keyword>
<dbReference type="NCBIfam" id="TIGR03086">
    <property type="entry name" value="TIGR03086 family metal-binding protein"/>
    <property type="match status" value="1"/>
</dbReference>
<dbReference type="InterPro" id="IPR017517">
    <property type="entry name" value="Maleyloyr_isom"/>
</dbReference>
<dbReference type="EMBL" id="CP154795">
    <property type="protein sequence ID" value="XAN08444.1"/>
    <property type="molecule type" value="Genomic_DNA"/>
</dbReference>
<evidence type="ECO:0000313" key="1">
    <source>
        <dbReference type="EMBL" id="XAN08444.1"/>
    </source>
</evidence>
<dbReference type="InterPro" id="IPR034660">
    <property type="entry name" value="DinB/YfiT-like"/>
</dbReference>
<dbReference type="RefSeq" id="WP_425309899.1">
    <property type="nucleotide sequence ID" value="NZ_CP154795.1"/>
</dbReference>
<gene>
    <name evidence="1" type="ORF">AADG42_14410</name>
</gene>
<proteinExistence type="predicted"/>
<evidence type="ECO:0000313" key="2">
    <source>
        <dbReference type="Proteomes" id="UP001442841"/>
    </source>
</evidence>
<dbReference type="InterPro" id="IPR017520">
    <property type="entry name" value="CHP03086"/>
</dbReference>
<accession>A0ABZ3FQU5</accession>
<reference evidence="1 2" key="1">
    <citation type="submission" date="2024-04" db="EMBL/GenBank/DDBJ databases">
        <title>Isolation of an actinomycete strain from pig manure.</title>
        <authorList>
            <person name="Gong T."/>
            <person name="Yu Z."/>
            <person name="An M."/>
            <person name="Wei C."/>
            <person name="Yang W."/>
            <person name="Liu L."/>
        </authorList>
    </citation>
    <scope>NUCLEOTIDE SEQUENCE [LARGE SCALE GENOMIC DNA]</scope>
    <source>
        <strain evidence="1 2">ZF39</strain>
    </source>
</reference>
<dbReference type="SUPFAM" id="SSF109854">
    <property type="entry name" value="DinB/YfiT-like putative metalloenzymes"/>
    <property type="match status" value="1"/>
</dbReference>
<protein>
    <submittedName>
        <fullName evidence="1">TIGR03086 family metal-binding protein</fullName>
    </submittedName>
</protein>
<name>A0ABZ3FQU5_9ACTN</name>